<dbReference type="PANTHER" id="PTHR33375:SF8">
    <property type="entry name" value="NUCLEOID OCCLUSION PROTEIN"/>
    <property type="match status" value="1"/>
</dbReference>
<evidence type="ECO:0000256" key="3">
    <source>
        <dbReference type="ARBA" id="ARBA00023125"/>
    </source>
</evidence>
<dbReference type="InterPro" id="IPR004437">
    <property type="entry name" value="ParB/RepB/Spo0J"/>
</dbReference>
<dbReference type="Pfam" id="PF02195">
    <property type="entry name" value="ParB_N"/>
    <property type="match status" value="1"/>
</dbReference>
<dbReference type="InterPro" id="IPR041468">
    <property type="entry name" value="HTH_ParB/Spo0J"/>
</dbReference>
<dbReference type="SMART" id="SM00470">
    <property type="entry name" value="ParB"/>
    <property type="match status" value="1"/>
</dbReference>
<feature type="domain" description="ParB-like N-terminal" evidence="4">
    <location>
        <begin position="17"/>
        <end position="106"/>
    </location>
</feature>
<gene>
    <name evidence="5" type="ORF">HMPREF9013_1125</name>
</gene>
<dbReference type="OrthoDB" id="9802051at2"/>
<dbReference type="Gene3D" id="3.90.1530.30">
    <property type="match status" value="1"/>
</dbReference>
<organism evidence="5 6">
    <name type="scientific">Bulleidia extructa W1219</name>
    <dbReference type="NCBI Taxonomy" id="679192"/>
    <lineage>
        <taxon>Bacteria</taxon>
        <taxon>Bacillati</taxon>
        <taxon>Bacillota</taxon>
        <taxon>Erysipelotrichia</taxon>
        <taxon>Erysipelotrichales</taxon>
        <taxon>Erysipelotrichaceae</taxon>
        <taxon>Bulleidia</taxon>
    </lineage>
</organism>
<accession>D2MMY9</accession>
<keyword evidence="3" id="KW-0238">DNA-binding</keyword>
<sequence>MATIFDLFEKKDESRIIQLPVDKVVPSRYQPRLHFDQEALEELAQSIKETGLIQPITVRYTGNHYEIIAGERRFRACEKLGYRTIPGFVMTPTEEQAAQMALVENVQRENLSAVEEAKSYVELMRQSSLTQEQVAHKIGKSQSSVANKIRLLNLPEEIQQGVIDNKITERHARALLTIPQEQQKEAYHYIVENGLNVRQSEIYLSDISKTKKIKKIHFKRGYAKNIKLAINTINYQVEQLKNMGLDLTSSVIEEGEDVKIIISMKK</sequence>
<dbReference type="GO" id="GO:0007059">
    <property type="term" value="P:chromosome segregation"/>
    <property type="evidence" value="ECO:0007669"/>
    <property type="project" value="TreeGrafter"/>
</dbReference>
<dbReference type="STRING" id="679192.HMPREF9013_1125"/>
<dbReference type="PANTHER" id="PTHR33375">
    <property type="entry name" value="CHROMOSOME-PARTITIONING PROTEIN PARB-RELATED"/>
    <property type="match status" value="1"/>
</dbReference>
<dbReference type="AlphaFoldDB" id="D2MMY9"/>
<comment type="similarity">
    <text evidence="2">Belongs to the ParB family.</text>
</comment>
<dbReference type="FunFam" id="3.90.1530.30:FF:000001">
    <property type="entry name" value="Chromosome partitioning protein ParB"/>
    <property type="match status" value="1"/>
</dbReference>
<dbReference type="eggNOG" id="COG1475">
    <property type="taxonomic scope" value="Bacteria"/>
</dbReference>
<dbReference type="GO" id="GO:0045881">
    <property type="term" value="P:positive regulation of sporulation resulting in formation of a cellular spore"/>
    <property type="evidence" value="ECO:0007669"/>
    <property type="project" value="TreeGrafter"/>
</dbReference>
<evidence type="ECO:0000256" key="2">
    <source>
        <dbReference type="ARBA" id="ARBA00006295"/>
    </source>
</evidence>
<dbReference type="InterPro" id="IPR050336">
    <property type="entry name" value="Chromosome_partition/occlusion"/>
</dbReference>
<dbReference type="InterPro" id="IPR036086">
    <property type="entry name" value="ParB/Sulfiredoxin_sf"/>
</dbReference>
<dbReference type="Gene3D" id="1.10.10.2830">
    <property type="match status" value="1"/>
</dbReference>
<dbReference type="Proteomes" id="UP000005017">
    <property type="component" value="Unassembled WGS sequence"/>
</dbReference>
<evidence type="ECO:0000256" key="1">
    <source>
        <dbReference type="ARBA" id="ARBA00004453"/>
    </source>
</evidence>
<comment type="caution">
    <text evidence="5">The sequence shown here is derived from an EMBL/GenBank/DDBJ whole genome shotgun (WGS) entry which is preliminary data.</text>
</comment>
<dbReference type="SUPFAM" id="SSF110849">
    <property type="entry name" value="ParB/Sulfiredoxin"/>
    <property type="match status" value="1"/>
</dbReference>
<keyword evidence="6" id="KW-1185">Reference proteome</keyword>
<comment type="subcellular location">
    <subcellularLocation>
        <location evidence="1">Cytoplasm</location>
        <location evidence="1">Nucleoid</location>
    </subcellularLocation>
</comment>
<evidence type="ECO:0000313" key="5">
    <source>
        <dbReference type="EMBL" id="EFC06415.1"/>
    </source>
</evidence>
<dbReference type="GO" id="GO:0003677">
    <property type="term" value="F:DNA binding"/>
    <property type="evidence" value="ECO:0007669"/>
    <property type="project" value="UniProtKB-KW"/>
</dbReference>
<evidence type="ECO:0000259" key="4">
    <source>
        <dbReference type="SMART" id="SM00470"/>
    </source>
</evidence>
<dbReference type="CDD" id="cd16393">
    <property type="entry name" value="SPO0J_N"/>
    <property type="match status" value="1"/>
</dbReference>
<dbReference type="GO" id="GO:0009295">
    <property type="term" value="C:nucleoid"/>
    <property type="evidence" value="ECO:0007669"/>
    <property type="project" value="UniProtKB-SubCell"/>
</dbReference>
<proteinExistence type="inferred from homology"/>
<dbReference type="EMBL" id="ADFR01000002">
    <property type="protein sequence ID" value="EFC06415.1"/>
    <property type="molecule type" value="Genomic_DNA"/>
</dbReference>
<dbReference type="InterPro" id="IPR003115">
    <property type="entry name" value="ParB_N"/>
</dbReference>
<reference evidence="6" key="1">
    <citation type="submission" date="2009-12" db="EMBL/GenBank/DDBJ databases">
        <title>Sequence of Clostridiales genomosp. BVAB3 str. UPII9-5.</title>
        <authorList>
            <person name="Madupu R."/>
            <person name="Durkin A.S."/>
            <person name="Torralba M."/>
            <person name="Methe B."/>
            <person name="Sutton G.G."/>
            <person name="Strausberg R.L."/>
            <person name="Nelson K.E."/>
        </authorList>
    </citation>
    <scope>NUCLEOTIDE SEQUENCE [LARGE SCALE GENOMIC DNA]</scope>
    <source>
        <strain evidence="6">W1219</strain>
    </source>
</reference>
<protein>
    <submittedName>
        <fullName evidence="5">ParB-like protein</fullName>
    </submittedName>
</protein>
<dbReference type="FunFam" id="1.10.10.2830:FF:000001">
    <property type="entry name" value="Chromosome partitioning protein ParB"/>
    <property type="match status" value="1"/>
</dbReference>
<dbReference type="RefSeq" id="WP_006626760.1">
    <property type="nucleotide sequence ID" value="NZ_ADFR01000002.1"/>
</dbReference>
<dbReference type="Pfam" id="PF17762">
    <property type="entry name" value="HTH_ParB"/>
    <property type="match status" value="1"/>
</dbReference>
<evidence type="ECO:0000313" key="6">
    <source>
        <dbReference type="Proteomes" id="UP000005017"/>
    </source>
</evidence>
<dbReference type="GO" id="GO:0005694">
    <property type="term" value="C:chromosome"/>
    <property type="evidence" value="ECO:0007669"/>
    <property type="project" value="TreeGrafter"/>
</dbReference>
<name>D2MMY9_9FIRM</name>
<dbReference type="NCBIfam" id="TIGR00180">
    <property type="entry name" value="parB_part"/>
    <property type="match status" value="1"/>
</dbReference>